<dbReference type="Pfam" id="PF01797">
    <property type="entry name" value="Y1_Tnp"/>
    <property type="match status" value="1"/>
</dbReference>
<reference evidence="3 4" key="1">
    <citation type="submission" date="2015-03" db="EMBL/GenBank/DDBJ databases">
        <title>Draft genome of Stenotrophomonas maltophila isolated from urine specimen.</title>
        <authorList>
            <person name="Murugan N."/>
            <person name="Malathi J."/>
            <person name="Umashankar V."/>
            <person name="Madhavan H."/>
        </authorList>
    </citation>
    <scope>NUCLEOTIDE SEQUENCE [LARGE SCALE GENOMIC DNA]</scope>
    <source>
        <strain evidence="3 4">JMNMN1</strain>
    </source>
</reference>
<dbReference type="Proteomes" id="UP001225498">
    <property type="component" value="Unassembled WGS sequence"/>
</dbReference>
<organism evidence="3 4">
    <name type="scientific">Stenotrophomonas maltophilia</name>
    <name type="common">Pseudomonas maltophilia</name>
    <name type="synonym">Xanthomonas maltophilia</name>
    <dbReference type="NCBI Taxonomy" id="40324"/>
    <lineage>
        <taxon>Bacteria</taxon>
        <taxon>Pseudomonadati</taxon>
        <taxon>Pseudomonadota</taxon>
        <taxon>Gammaproteobacteria</taxon>
        <taxon>Lysobacterales</taxon>
        <taxon>Lysobacteraceae</taxon>
        <taxon>Stenotrophomonas</taxon>
        <taxon>Stenotrophomonas maltophilia group</taxon>
    </lineage>
</organism>
<dbReference type="SMART" id="SM01321">
    <property type="entry name" value="Y1_Tnp"/>
    <property type="match status" value="1"/>
</dbReference>
<dbReference type="AlphaFoldDB" id="A0A0F5ZP55"/>
<dbReference type="InterPro" id="IPR036515">
    <property type="entry name" value="Transposase_17_sf"/>
</dbReference>
<dbReference type="EMBL" id="ABLTIR010000004">
    <property type="protein sequence ID" value="EKZ1925387.1"/>
    <property type="molecule type" value="Genomic_DNA"/>
</dbReference>
<dbReference type="Proteomes" id="UP000243478">
    <property type="component" value="Unassembled WGS sequence"/>
</dbReference>
<dbReference type="NCBIfam" id="NF047646">
    <property type="entry name" value="REP_Tyr_transpos"/>
    <property type="match status" value="1"/>
</dbReference>
<dbReference type="GO" id="GO:0006313">
    <property type="term" value="P:DNA transposition"/>
    <property type="evidence" value="ECO:0007669"/>
    <property type="project" value="InterPro"/>
</dbReference>
<dbReference type="GeneID" id="93832186"/>
<dbReference type="EMBL" id="JZRZ01000009">
    <property type="protein sequence ID" value="KKD57536.1"/>
    <property type="molecule type" value="Genomic_DNA"/>
</dbReference>
<dbReference type="RefSeq" id="WP_005408380.1">
    <property type="nucleotide sequence ID" value="NZ_AP021908.1"/>
</dbReference>
<reference evidence="2" key="2">
    <citation type="submission" date="2023-08" db="EMBL/GenBank/DDBJ databases">
        <authorList>
            <consortium name="Clinical and Environmental Microbiology Branch: Whole genome sequencing antimicrobial resistance pathogens in the healthcare setting"/>
        </authorList>
    </citation>
    <scope>NUCLEOTIDE SEQUENCE</scope>
    <source>
        <strain evidence="2">2023CJ-00293</strain>
    </source>
</reference>
<comment type="caution">
    <text evidence="3">The sequence shown here is derived from an EMBL/GenBank/DDBJ whole genome shotgun (WGS) entry which is preliminary data.</text>
</comment>
<evidence type="ECO:0000259" key="1">
    <source>
        <dbReference type="SMART" id="SM01321"/>
    </source>
</evidence>
<feature type="domain" description="Transposase IS200-like" evidence="1">
    <location>
        <begin position="13"/>
        <end position="127"/>
    </location>
</feature>
<evidence type="ECO:0000313" key="2">
    <source>
        <dbReference type="EMBL" id="EKZ1925387.1"/>
    </source>
</evidence>
<evidence type="ECO:0000313" key="3">
    <source>
        <dbReference type="EMBL" id="KKD57536.1"/>
    </source>
</evidence>
<protein>
    <submittedName>
        <fullName evidence="2">Transposase</fullName>
    </submittedName>
</protein>
<evidence type="ECO:0000313" key="4">
    <source>
        <dbReference type="Proteomes" id="UP000243478"/>
    </source>
</evidence>
<proteinExistence type="predicted"/>
<dbReference type="OrthoDB" id="9791101at2"/>
<dbReference type="Gene3D" id="3.30.70.1290">
    <property type="entry name" value="Transposase IS200-like"/>
    <property type="match status" value="1"/>
</dbReference>
<dbReference type="InterPro" id="IPR002686">
    <property type="entry name" value="Transposase_17"/>
</dbReference>
<dbReference type="PANTHER" id="PTHR36966:SF1">
    <property type="entry name" value="REP-ASSOCIATED TYROSINE TRANSPOSASE"/>
    <property type="match status" value="1"/>
</dbReference>
<sequence length="163" mass="19322">MSRARLRLGRHSRIGQSYILTTVIQERRRYFDDATAAQEVMDVFRRIDAEGLTHSLAYVVMPDHIHWLVEIRAFSLDYIMQRFKSSSALRINRMLGRTGPFWQSSYHDHAIRSEESLFRHAMYIVANPVRANLASCVGEYPYAWCRWEIDERYQAMDYPEAER</sequence>
<dbReference type="GO" id="GO:0004803">
    <property type="term" value="F:transposase activity"/>
    <property type="evidence" value="ECO:0007669"/>
    <property type="project" value="InterPro"/>
</dbReference>
<dbReference type="SUPFAM" id="SSF143422">
    <property type="entry name" value="Transposase IS200-like"/>
    <property type="match status" value="1"/>
</dbReference>
<dbReference type="InterPro" id="IPR052715">
    <property type="entry name" value="RAYT_transposase"/>
</dbReference>
<gene>
    <name evidence="2" type="ORF">REH87_000349</name>
    <name evidence="3" type="ORF">VM57_04605</name>
</gene>
<dbReference type="PANTHER" id="PTHR36966">
    <property type="entry name" value="REP-ASSOCIATED TYROSINE TRANSPOSASE"/>
    <property type="match status" value="1"/>
</dbReference>
<accession>A0A0F5ZP55</accession>
<dbReference type="GO" id="GO:0043565">
    <property type="term" value="F:sequence-specific DNA binding"/>
    <property type="evidence" value="ECO:0007669"/>
    <property type="project" value="TreeGrafter"/>
</dbReference>
<dbReference type="PATRIC" id="fig|40324.61.peg.1065"/>
<name>A0A0F5ZP55_STEMA</name>